<dbReference type="SUPFAM" id="SSF81383">
    <property type="entry name" value="F-box domain"/>
    <property type="match status" value="1"/>
</dbReference>
<evidence type="ECO:0000313" key="3">
    <source>
        <dbReference type="Proteomes" id="UP000777482"/>
    </source>
</evidence>
<sequence length="292" mass="32261">MLTKLPNEILERILDYAILESPPRSVVALALVSRRFALAVHLRHVRLSSANAASKFEQIIAANPDAARRVKLLVLEAERMRTRASPPSRRQRRGHMKSTALDADTLVRLCTHLSQSGTLVLRELDLSTLRRRQFGFAARLSHLHTLVLSSPPSDSGDSDPARRLNLYTLGMILQDLPQLEHLGVRGLRGSPSALRGLTPPVCRLVSCGIFSTSGVSGTHLQWILSATTASDSLRTVAFDLDESTRPAQLSAVKWALLPVRHVYVTSRNTRTLAALPQHFPSIRTFGDLRRIA</sequence>
<dbReference type="Proteomes" id="UP000777482">
    <property type="component" value="Unassembled WGS sequence"/>
</dbReference>
<name>A0A9P6VZF4_RHOMI</name>
<dbReference type="OrthoDB" id="2526879at2759"/>
<comment type="caution">
    <text evidence="2">The sequence shown here is derived from an EMBL/GenBank/DDBJ whole genome shotgun (WGS) entry which is preliminary data.</text>
</comment>
<reference evidence="2 3" key="1">
    <citation type="submission" date="2020-11" db="EMBL/GenBank/DDBJ databases">
        <title>Kefir isolates.</title>
        <authorList>
            <person name="Marcisauskas S."/>
            <person name="Kim Y."/>
            <person name="Blasche S."/>
        </authorList>
    </citation>
    <scope>NUCLEOTIDE SEQUENCE [LARGE SCALE GENOMIC DNA]</scope>
    <source>
        <strain evidence="2 3">KR</strain>
    </source>
</reference>
<evidence type="ECO:0000313" key="2">
    <source>
        <dbReference type="EMBL" id="KAG0659395.1"/>
    </source>
</evidence>
<gene>
    <name evidence="2" type="ORF">C6P46_005170</name>
</gene>
<protein>
    <recommendedName>
        <fullName evidence="1">F-box domain-containing protein</fullName>
    </recommendedName>
</protein>
<organism evidence="2 3">
    <name type="scientific">Rhodotorula mucilaginosa</name>
    <name type="common">Yeast</name>
    <name type="synonym">Rhodotorula rubra</name>
    <dbReference type="NCBI Taxonomy" id="5537"/>
    <lineage>
        <taxon>Eukaryota</taxon>
        <taxon>Fungi</taxon>
        <taxon>Dikarya</taxon>
        <taxon>Basidiomycota</taxon>
        <taxon>Pucciniomycotina</taxon>
        <taxon>Microbotryomycetes</taxon>
        <taxon>Sporidiobolales</taxon>
        <taxon>Sporidiobolaceae</taxon>
        <taxon>Rhodotorula</taxon>
    </lineage>
</organism>
<accession>A0A9P6VZF4</accession>
<dbReference type="InterPro" id="IPR036047">
    <property type="entry name" value="F-box-like_dom_sf"/>
</dbReference>
<feature type="domain" description="F-box" evidence="1">
    <location>
        <begin position="3"/>
        <end position="40"/>
    </location>
</feature>
<dbReference type="EMBL" id="PUHQ01000054">
    <property type="protein sequence ID" value="KAG0659395.1"/>
    <property type="molecule type" value="Genomic_DNA"/>
</dbReference>
<evidence type="ECO:0000259" key="1">
    <source>
        <dbReference type="Pfam" id="PF12937"/>
    </source>
</evidence>
<proteinExistence type="predicted"/>
<keyword evidence="3" id="KW-1185">Reference proteome</keyword>
<dbReference type="AlphaFoldDB" id="A0A9P6VZF4"/>
<dbReference type="InterPro" id="IPR001810">
    <property type="entry name" value="F-box_dom"/>
</dbReference>
<dbReference type="Pfam" id="PF12937">
    <property type="entry name" value="F-box-like"/>
    <property type="match status" value="1"/>
</dbReference>